<sequence>MSILTIYFPSHQEQHLQPLVQLINEQLLTYIHSNDKRKKRDRQNVIALPIELEVDMASKTLTFEPQMPMFQLLLHGPMLYQLVSKLLGRYIVEHCEESIIFSLIQKRCEKNNIKPASVAQYCFNILNNDPWEPLGKKFTEEDRQRRSNKISEELNLHLETNSELHLDGYIAFRMHNYKRELKEVVEYAMDEYILDQQYEEFMTLLKYFVQLQETRIDIVHLVQQEGNSFILCDDAMLPLEIKHENDRIVAEMLETEINIEDIVISSLISASPQKIMIHAKHHEYQVIRTVKSIFGERTQVCTTCPMCRSNQEEIIPFQ</sequence>
<proteinExistence type="predicted"/>
<dbReference type="AlphaFoldDB" id="A0A9J6ZF71"/>
<dbReference type="InterPro" id="IPR014199">
    <property type="entry name" value="Spore_YtxC"/>
</dbReference>
<reference evidence="1" key="1">
    <citation type="submission" date="2022-05" db="EMBL/GenBank/DDBJ databases">
        <title>Novel bacterial taxa in a minimal lignocellulolytic consortium and its capacity to transform plastics disclosed by genome-resolved metagenomics.</title>
        <authorList>
            <person name="Rodriguez C.A.D."/>
            <person name="Diaz-Garcia L."/>
            <person name="Herrera K."/>
            <person name="Tarazona N.A."/>
            <person name="Sproer C."/>
            <person name="Overmann J."/>
            <person name="Jimenez D.J."/>
        </authorList>
    </citation>
    <scope>NUCLEOTIDE SEQUENCE</scope>
    <source>
        <strain evidence="1">MAG5</strain>
    </source>
</reference>
<name>A0A9J6ZF71_9BACL</name>
<evidence type="ECO:0000313" key="2">
    <source>
        <dbReference type="Proteomes" id="UP001056756"/>
    </source>
</evidence>
<organism evidence="1 2">
    <name type="scientific">Candidatus Pristimantibacillus lignocellulolyticus</name>
    <dbReference type="NCBI Taxonomy" id="2994561"/>
    <lineage>
        <taxon>Bacteria</taxon>
        <taxon>Bacillati</taxon>
        <taxon>Bacillota</taxon>
        <taxon>Bacilli</taxon>
        <taxon>Bacillales</taxon>
        <taxon>Paenibacillaceae</taxon>
        <taxon>Candidatus Pristimantibacillus</taxon>
    </lineage>
</organism>
<dbReference type="EMBL" id="CP097899">
    <property type="protein sequence ID" value="URN94749.1"/>
    <property type="molecule type" value="Genomic_DNA"/>
</dbReference>
<dbReference type="KEGG" id="plig:NAG76_00360"/>
<accession>A0A9J6ZF71</accession>
<dbReference type="Proteomes" id="UP001056756">
    <property type="component" value="Chromosome"/>
</dbReference>
<protein>
    <submittedName>
        <fullName evidence="1">Sporulation protein YtxC</fullName>
    </submittedName>
</protein>
<dbReference type="Pfam" id="PF08812">
    <property type="entry name" value="YtxC"/>
    <property type="match status" value="1"/>
</dbReference>
<evidence type="ECO:0000313" key="1">
    <source>
        <dbReference type="EMBL" id="URN94749.1"/>
    </source>
</evidence>
<gene>
    <name evidence="1" type="ORF">NAG76_00360</name>
</gene>